<evidence type="ECO:0000256" key="1">
    <source>
        <dbReference type="ARBA" id="ARBA00038283"/>
    </source>
</evidence>
<dbReference type="SUPFAM" id="SSF46785">
    <property type="entry name" value="Winged helix' DNA-binding domain"/>
    <property type="match status" value="2"/>
</dbReference>
<name>A0A1M7YFU9_9BACT</name>
<keyword evidence="5" id="KW-1185">Reference proteome</keyword>
<dbReference type="GO" id="GO:0006270">
    <property type="term" value="P:DNA replication initiation"/>
    <property type="evidence" value="ECO:0007669"/>
    <property type="project" value="InterPro"/>
</dbReference>
<evidence type="ECO:0000259" key="3">
    <source>
        <dbReference type="Pfam" id="PF01051"/>
    </source>
</evidence>
<dbReference type="OrthoDB" id="9765378at2"/>
<feature type="coiled-coil region" evidence="2">
    <location>
        <begin position="327"/>
        <end position="357"/>
    </location>
</feature>
<dbReference type="Gene3D" id="1.10.10.10">
    <property type="entry name" value="Winged helix-like DNA-binding domain superfamily/Winged helix DNA-binding domain"/>
    <property type="match status" value="2"/>
</dbReference>
<evidence type="ECO:0000256" key="2">
    <source>
        <dbReference type="SAM" id="Coils"/>
    </source>
</evidence>
<dbReference type="EMBL" id="FRFE01000026">
    <property type="protein sequence ID" value="SHO51515.1"/>
    <property type="molecule type" value="Genomic_DNA"/>
</dbReference>
<dbReference type="GO" id="GO:0003887">
    <property type="term" value="F:DNA-directed DNA polymerase activity"/>
    <property type="evidence" value="ECO:0007669"/>
    <property type="project" value="InterPro"/>
</dbReference>
<dbReference type="InterPro" id="IPR036388">
    <property type="entry name" value="WH-like_DNA-bd_sf"/>
</dbReference>
<gene>
    <name evidence="4" type="ORF">SAMN02745220_04041</name>
</gene>
<dbReference type="RefSeq" id="WP_073615475.1">
    <property type="nucleotide sequence ID" value="NZ_FRFE01000026.1"/>
</dbReference>
<dbReference type="InterPro" id="IPR036390">
    <property type="entry name" value="WH_DNA-bd_sf"/>
</dbReference>
<dbReference type="Pfam" id="PF21205">
    <property type="entry name" value="Rep3_C"/>
    <property type="match status" value="1"/>
</dbReference>
<reference evidence="4 5" key="1">
    <citation type="submission" date="2016-12" db="EMBL/GenBank/DDBJ databases">
        <authorList>
            <person name="Song W.-J."/>
            <person name="Kurnit D.M."/>
        </authorList>
    </citation>
    <scope>NUCLEOTIDE SEQUENCE [LARGE SCALE GENOMIC DNA]</scope>
    <source>
        <strain evidence="4 5">DSM 18488</strain>
    </source>
</reference>
<feature type="domain" description="Initiator Rep protein WH1" evidence="3">
    <location>
        <begin position="11"/>
        <end position="152"/>
    </location>
</feature>
<dbReference type="AlphaFoldDB" id="A0A1M7YFU9"/>
<sequence length="424" mass="49329">MSSKFTKSPVVVQSNKLVESRYILSVNEQRLVFAVASMIHPDDVDFYPYEIKIRDLAAILGIDLNNAYKNADRITDQLMQRVLVIPEDDGPLKVGWVSSCKYNNKKGTISFSFDPHLRPYLLQLKRDFTQSKLSILAQFQSIYSIRIYQLLKQYKKIGYREFGVDELKEILGIDKKKYSQFKQFRQWVLNQAKKEFEKKNEAGFPQCDLTFKLETIREGRTIARIKFIIIPLKYQEALPFAKSGQLLPIEPDRTEDQELLEKLEYFGISALRAKAFIEDIGREKIEQILDYYTKCLAADKVEKKDGAFLAYLLREQITGKSKFEAELEVEVVEQKKIEQQLKKKEEERARRHEEQAKVSLGKFQSLSPKEKGLVLQAFRENLVELGNKTMVKDFDQAGIDNASGAMMALFRLFLREQYFDEDTD</sequence>
<dbReference type="Pfam" id="PF01051">
    <property type="entry name" value="Rep3_N"/>
    <property type="match status" value="1"/>
</dbReference>
<accession>A0A1M7YFU9</accession>
<proteinExistence type="inferred from homology"/>
<comment type="similarity">
    <text evidence="1">Belongs to the initiator RepB protein family.</text>
</comment>
<organism evidence="4 5">
    <name type="scientific">Desulfopila aestuarii DSM 18488</name>
    <dbReference type="NCBI Taxonomy" id="1121416"/>
    <lineage>
        <taxon>Bacteria</taxon>
        <taxon>Pseudomonadati</taxon>
        <taxon>Thermodesulfobacteriota</taxon>
        <taxon>Desulfobulbia</taxon>
        <taxon>Desulfobulbales</taxon>
        <taxon>Desulfocapsaceae</taxon>
        <taxon>Desulfopila</taxon>
    </lineage>
</organism>
<evidence type="ECO:0000313" key="4">
    <source>
        <dbReference type="EMBL" id="SHO51515.1"/>
    </source>
</evidence>
<dbReference type="InterPro" id="IPR000525">
    <property type="entry name" value="Initiator_Rep_WH1"/>
</dbReference>
<keyword evidence="2" id="KW-0175">Coiled coil</keyword>
<dbReference type="STRING" id="1121416.SAMN02745220_04041"/>
<dbReference type="Proteomes" id="UP000184603">
    <property type="component" value="Unassembled WGS sequence"/>
</dbReference>
<evidence type="ECO:0000313" key="5">
    <source>
        <dbReference type="Proteomes" id="UP000184603"/>
    </source>
</evidence>
<protein>
    <submittedName>
        <fullName evidence="4">Initiator Replication protein</fullName>
    </submittedName>
</protein>